<protein>
    <submittedName>
        <fullName evidence="1">Uncharacterized protein</fullName>
    </submittedName>
</protein>
<dbReference type="OrthoDB" id="901313at2"/>
<dbReference type="RefSeq" id="WP_111446473.1">
    <property type="nucleotide sequence ID" value="NZ_QKZK01000025.1"/>
</dbReference>
<keyword evidence="2" id="KW-1185">Reference proteome</keyword>
<accession>A0A2W7PVF6</accession>
<dbReference type="InterPro" id="IPR012334">
    <property type="entry name" value="Pectin_lyas_fold"/>
</dbReference>
<reference evidence="1 2" key="1">
    <citation type="submission" date="2018-06" db="EMBL/GenBank/DDBJ databases">
        <title>Genomic Encyclopedia of Archaeal and Bacterial Type Strains, Phase II (KMG-II): from individual species to whole genera.</title>
        <authorList>
            <person name="Goeker M."/>
        </authorList>
    </citation>
    <scope>NUCLEOTIDE SEQUENCE [LARGE SCALE GENOMIC DNA]</scope>
    <source>
        <strain evidence="1 2">DSM 6779</strain>
    </source>
</reference>
<organism evidence="1 2">
    <name type="scientific">Breznakibacter xylanolyticus</name>
    <dbReference type="NCBI Taxonomy" id="990"/>
    <lineage>
        <taxon>Bacteria</taxon>
        <taxon>Pseudomonadati</taxon>
        <taxon>Bacteroidota</taxon>
        <taxon>Bacteroidia</taxon>
        <taxon>Marinilabiliales</taxon>
        <taxon>Marinilabiliaceae</taxon>
        <taxon>Breznakibacter</taxon>
    </lineage>
</organism>
<dbReference type="AlphaFoldDB" id="A0A2W7PVF6"/>
<gene>
    <name evidence="1" type="ORF">LX69_02630</name>
</gene>
<sequence length="165" mass="18060">MSFGSTNKVNLLTIKNSVVVGTTGDIYATTLNVSHNSWNGGITANESDYVDFSTNWYTQLSAPRKSDGSLPVLNLWKLVTNSDLIDKGTDVGLAYAGSAPDMGPFEFRLYSSIPLIETGAEVGNVINTQYFTLTGKEVDAWFKGILIVRRTYDSGRVTIHKVVNR</sequence>
<evidence type="ECO:0000313" key="2">
    <source>
        <dbReference type="Proteomes" id="UP000249239"/>
    </source>
</evidence>
<comment type="caution">
    <text evidence="1">The sequence shown here is derived from an EMBL/GenBank/DDBJ whole genome shotgun (WGS) entry which is preliminary data.</text>
</comment>
<dbReference type="EMBL" id="QKZK01000025">
    <property type="protein sequence ID" value="PZX13519.1"/>
    <property type="molecule type" value="Genomic_DNA"/>
</dbReference>
<dbReference type="Gene3D" id="2.160.20.10">
    <property type="entry name" value="Single-stranded right-handed beta-helix, Pectin lyase-like"/>
    <property type="match status" value="1"/>
</dbReference>
<proteinExistence type="predicted"/>
<name>A0A2W7PVF6_9BACT</name>
<evidence type="ECO:0000313" key="1">
    <source>
        <dbReference type="EMBL" id="PZX13519.1"/>
    </source>
</evidence>
<dbReference type="Proteomes" id="UP000249239">
    <property type="component" value="Unassembled WGS sequence"/>
</dbReference>